<dbReference type="OrthoDB" id="961372at2"/>
<accession>A0A2K8ZCH0</accession>
<evidence type="ECO:0000313" key="1">
    <source>
        <dbReference type="EMBL" id="AUD07563.1"/>
    </source>
</evidence>
<reference evidence="1 2" key="1">
    <citation type="submission" date="2017-11" db="EMBL/GenBank/DDBJ databases">
        <title>Taxonomic description and genome sequences of Spirosoma HA7 sp. nov., isolated from pollen microhabitat of Corylus avellana.</title>
        <authorList>
            <person name="Ambika Manirajan B."/>
            <person name="Suarez C."/>
            <person name="Ratering S."/>
            <person name="Geissler-Plaum R."/>
            <person name="Cardinale M."/>
            <person name="Sylvia S."/>
        </authorList>
    </citation>
    <scope>NUCLEOTIDE SEQUENCE [LARGE SCALE GENOMIC DNA]</scope>
    <source>
        <strain evidence="1 2">HA7</strain>
    </source>
</reference>
<evidence type="ECO:0008006" key="3">
    <source>
        <dbReference type="Google" id="ProtNLM"/>
    </source>
</evidence>
<dbReference type="InterPro" id="IPR009057">
    <property type="entry name" value="Homeodomain-like_sf"/>
</dbReference>
<dbReference type="Gene3D" id="1.10.10.60">
    <property type="entry name" value="Homeodomain-like"/>
    <property type="match status" value="1"/>
</dbReference>
<dbReference type="Pfam" id="PF13384">
    <property type="entry name" value="HTH_23"/>
    <property type="match status" value="1"/>
</dbReference>
<organism evidence="1 2">
    <name type="scientific">Spirosoma pollinicola</name>
    <dbReference type="NCBI Taxonomy" id="2057025"/>
    <lineage>
        <taxon>Bacteria</taxon>
        <taxon>Pseudomonadati</taxon>
        <taxon>Bacteroidota</taxon>
        <taxon>Cytophagia</taxon>
        <taxon>Cytophagales</taxon>
        <taxon>Cytophagaceae</taxon>
        <taxon>Spirosoma</taxon>
    </lineage>
</organism>
<proteinExistence type="predicted"/>
<evidence type="ECO:0000313" key="2">
    <source>
        <dbReference type="Proteomes" id="UP000232883"/>
    </source>
</evidence>
<protein>
    <recommendedName>
        <fullName evidence="3">Transposase</fullName>
    </recommendedName>
</protein>
<keyword evidence="2" id="KW-1185">Reference proteome</keyword>
<name>A0A2K8ZCH0_9BACT</name>
<dbReference type="KEGG" id="spir:CWM47_30425"/>
<dbReference type="Proteomes" id="UP000232883">
    <property type="component" value="Chromosome"/>
</dbReference>
<dbReference type="SUPFAM" id="SSF46689">
    <property type="entry name" value="Homeodomain-like"/>
    <property type="match status" value="1"/>
</dbReference>
<sequence>MAQVDEPARPQAFINNRLVYSDDFKALSLKLIQQGHSVKEVATLTGVSQPTLYEWLANWNKKKRLA</sequence>
<gene>
    <name evidence="1" type="ORF">CWM47_30425</name>
</gene>
<dbReference type="AlphaFoldDB" id="A0A2K8ZCH0"/>
<dbReference type="EMBL" id="CP025096">
    <property type="protein sequence ID" value="AUD07563.1"/>
    <property type="molecule type" value="Genomic_DNA"/>
</dbReference>